<reference evidence="1" key="1">
    <citation type="submission" date="2018-05" db="EMBL/GenBank/DDBJ databases">
        <authorList>
            <person name="Lanie J.A."/>
            <person name="Ng W.-L."/>
            <person name="Kazmierczak K.M."/>
            <person name="Andrzejewski T.M."/>
            <person name="Davidsen T.M."/>
            <person name="Wayne K.J."/>
            <person name="Tettelin H."/>
            <person name="Glass J.I."/>
            <person name="Rusch D."/>
            <person name="Podicherti R."/>
            <person name="Tsui H.-C.T."/>
            <person name="Winkler M.E."/>
        </authorList>
    </citation>
    <scope>NUCLEOTIDE SEQUENCE</scope>
</reference>
<sequence length="207" mass="22892">RYNRSIRMYWSDGHRDATIMVDDSETDPKAFATVYGMDYGEWDYTPFTSPDGTTGADEFTLHLYGEHEGTSANVTGVGLLKSYFESRPSPVGWRDMTIGQESSQPFDSNDPLLNLLDHGTVVDEIAADLYDKNDKPPWPTTDAGLENAWDSPRVLAAGNTVTPTGGAGVTYVRGLKVPFGLLNMQLYTKGNFEMTMTVRKIEPMGKC</sequence>
<organism evidence="1">
    <name type="scientific">marine metagenome</name>
    <dbReference type="NCBI Taxonomy" id="408172"/>
    <lineage>
        <taxon>unclassified sequences</taxon>
        <taxon>metagenomes</taxon>
        <taxon>ecological metagenomes</taxon>
    </lineage>
</organism>
<gene>
    <name evidence="1" type="ORF">METZ01_LOCUS474760</name>
</gene>
<name>A0A383BNT8_9ZZZZ</name>
<proteinExistence type="predicted"/>
<dbReference type="EMBL" id="UINC01202213">
    <property type="protein sequence ID" value="SVE21906.1"/>
    <property type="molecule type" value="Genomic_DNA"/>
</dbReference>
<evidence type="ECO:0000313" key="1">
    <source>
        <dbReference type="EMBL" id="SVE21906.1"/>
    </source>
</evidence>
<protein>
    <submittedName>
        <fullName evidence="1">Uncharacterized protein</fullName>
    </submittedName>
</protein>
<accession>A0A383BNT8</accession>
<feature type="non-terminal residue" evidence="1">
    <location>
        <position position="1"/>
    </location>
</feature>
<dbReference type="AlphaFoldDB" id="A0A383BNT8"/>